<organism evidence="2 3">
    <name type="scientific">Sphingopyxis soli</name>
    <dbReference type="NCBI Taxonomy" id="592051"/>
    <lineage>
        <taxon>Bacteria</taxon>
        <taxon>Pseudomonadati</taxon>
        <taxon>Pseudomonadota</taxon>
        <taxon>Alphaproteobacteria</taxon>
        <taxon>Sphingomonadales</taxon>
        <taxon>Sphingomonadaceae</taxon>
        <taxon>Sphingopyxis</taxon>
    </lineage>
</organism>
<feature type="transmembrane region" description="Helical" evidence="1">
    <location>
        <begin position="20"/>
        <end position="42"/>
    </location>
</feature>
<sequence length="248" mass="26154">MAKFDMGAAWEDSVALMKSYTALTGTIAAFFLFLPSLAVAWFGPAPIEPPQGATLEQIVATFEQNVRQFLPYQLAVALFAIVGTLAILRLWLSRNATSVGEALAFAGRMIPTLIGLQILTGLILALGFVLLIIPGLYLIGRLALVSPLVADRGIGNPVEAIRTSWDMTRDNGWAIFFFLLLVTIAIAIIMLILSGVVSVITGTGPGIGHIVSGFVESALGVVATMVTIAVSAAAYRQLATTGASTVFE</sequence>
<protein>
    <recommendedName>
        <fullName evidence="4">Glycerophosphoryl diester phosphodiesterase membrane domain-containing protein</fullName>
    </recommendedName>
</protein>
<keyword evidence="1" id="KW-1133">Transmembrane helix</keyword>
<feature type="transmembrane region" description="Helical" evidence="1">
    <location>
        <begin position="113"/>
        <end position="139"/>
    </location>
</feature>
<feature type="transmembrane region" description="Helical" evidence="1">
    <location>
        <begin position="173"/>
        <end position="201"/>
    </location>
</feature>
<keyword evidence="1" id="KW-0812">Transmembrane</keyword>
<proteinExistence type="predicted"/>
<evidence type="ECO:0000313" key="3">
    <source>
        <dbReference type="Proteomes" id="UP001500738"/>
    </source>
</evidence>
<dbReference type="EMBL" id="BAAAFE010000003">
    <property type="protein sequence ID" value="GAA0862713.1"/>
    <property type="molecule type" value="Genomic_DNA"/>
</dbReference>
<dbReference type="Proteomes" id="UP001500738">
    <property type="component" value="Unassembled WGS sequence"/>
</dbReference>
<evidence type="ECO:0000256" key="1">
    <source>
        <dbReference type="SAM" id="Phobius"/>
    </source>
</evidence>
<evidence type="ECO:0008006" key="4">
    <source>
        <dbReference type="Google" id="ProtNLM"/>
    </source>
</evidence>
<feature type="transmembrane region" description="Helical" evidence="1">
    <location>
        <begin position="72"/>
        <end position="92"/>
    </location>
</feature>
<comment type="caution">
    <text evidence="2">The sequence shown here is derived from an EMBL/GenBank/DDBJ whole genome shotgun (WGS) entry which is preliminary data.</text>
</comment>
<accession>A0ABP3XAK6</accession>
<keyword evidence="1" id="KW-0472">Membrane</keyword>
<evidence type="ECO:0000313" key="2">
    <source>
        <dbReference type="EMBL" id="GAA0862713.1"/>
    </source>
</evidence>
<name>A0ABP3XAK6_9SPHN</name>
<gene>
    <name evidence="2" type="ORF">GCM10009115_10530</name>
</gene>
<dbReference type="RefSeq" id="WP_215348901.1">
    <property type="nucleotide sequence ID" value="NZ_BAAAFE010000003.1"/>
</dbReference>
<keyword evidence="3" id="KW-1185">Reference proteome</keyword>
<reference evidence="3" key="1">
    <citation type="journal article" date="2019" name="Int. J. Syst. Evol. Microbiol.">
        <title>The Global Catalogue of Microorganisms (GCM) 10K type strain sequencing project: providing services to taxonomists for standard genome sequencing and annotation.</title>
        <authorList>
            <consortium name="The Broad Institute Genomics Platform"/>
            <consortium name="The Broad Institute Genome Sequencing Center for Infectious Disease"/>
            <person name="Wu L."/>
            <person name="Ma J."/>
        </authorList>
    </citation>
    <scope>NUCLEOTIDE SEQUENCE [LARGE SCALE GENOMIC DNA]</scope>
    <source>
        <strain evidence="3">JCM 15910</strain>
    </source>
</reference>
<feature type="transmembrane region" description="Helical" evidence="1">
    <location>
        <begin position="213"/>
        <end position="235"/>
    </location>
</feature>